<feature type="region of interest" description="Disordered" evidence="1">
    <location>
        <begin position="127"/>
        <end position="151"/>
    </location>
</feature>
<dbReference type="Gramene" id="AET5Gv20639900.2">
    <property type="protein sequence ID" value="AET5Gv20639900.2"/>
    <property type="gene ID" value="AET5Gv20639900"/>
</dbReference>
<proteinExistence type="predicted"/>
<reference evidence="4" key="1">
    <citation type="journal article" date="2014" name="Science">
        <title>Ancient hybridizations among the ancestral genomes of bread wheat.</title>
        <authorList>
            <consortium name="International Wheat Genome Sequencing Consortium,"/>
            <person name="Marcussen T."/>
            <person name="Sandve S.R."/>
            <person name="Heier L."/>
            <person name="Spannagl M."/>
            <person name="Pfeifer M."/>
            <person name="Jakobsen K.S."/>
            <person name="Wulff B.B."/>
            <person name="Steuernagel B."/>
            <person name="Mayer K.F."/>
            <person name="Olsen O.A."/>
        </authorList>
    </citation>
    <scope>NUCLEOTIDE SEQUENCE [LARGE SCALE GENOMIC DNA]</scope>
    <source>
        <strain evidence="4">cv. AL8/78</strain>
    </source>
</reference>
<evidence type="ECO:0008006" key="5">
    <source>
        <dbReference type="Google" id="ProtNLM"/>
    </source>
</evidence>
<evidence type="ECO:0000313" key="3">
    <source>
        <dbReference type="EnsemblPlants" id="AET5Gv20639900.2"/>
    </source>
</evidence>
<protein>
    <recommendedName>
        <fullName evidence="5">Reverse transcriptase zinc-binding domain-containing protein</fullName>
    </recommendedName>
</protein>
<feature type="compositionally biased region" description="Low complexity" evidence="1">
    <location>
        <begin position="135"/>
        <end position="151"/>
    </location>
</feature>
<dbReference type="EnsemblPlants" id="AET5Gv20639900.2">
    <property type="protein sequence ID" value="AET5Gv20639900.2"/>
    <property type="gene ID" value="AET5Gv20639900"/>
</dbReference>
<reference evidence="3" key="4">
    <citation type="submission" date="2019-03" db="UniProtKB">
        <authorList>
            <consortium name="EnsemblPlants"/>
        </authorList>
    </citation>
    <scope>IDENTIFICATION</scope>
</reference>
<dbReference type="Proteomes" id="UP000015105">
    <property type="component" value="Chromosome 5D"/>
</dbReference>
<dbReference type="AlphaFoldDB" id="A0A453L5V2"/>
<evidence type="ECO:0000256" key="2">
    <source>
        <dbReference type="SAM" id="SignalP"/>
    </source>
</evidence>
<evidence type="ECO:0000256" key="1">
    <source>
        <dbReference type="SAM" id="MobiDB-lite"/>
    </source>
</evidence>
<keyword evidence="2" id="KW-0732">Signal</keyword>
<keyword evidence="4" id="KW-1185">Reference proteome</keyword>
<organism evidence="3 4">
    <name type="scientific">Aegilops tauschii subsp. strangulata</name>
    <name type="common">Goatgrass</name>
    <dbReference type="NCBI Taxonomy" id="200361"/>
    <lineage>
        <taxon>Eukaryota</taxon>
        <taxon>Viridiplantae</taxon>
        <taxon>Streptophyta</taxon>
        <taxon>Embryophyta</taxon>
        <taxon>Tracheophyta</taxon>
        <taxon>Spermatophyta</taxon>
        <taxon>Magnoliopsida</taxon>
        <taxon>Liliopsida</taxon>
        <taxon>Poales</taxon>
        <taxon>Poaceae</taxon>
        <taxon>BOP clade</taxon>
        <taxon>Pooideae</taxon>
        <taxon>Triticodae</taxon>
        <taxon>Triticeae</taxon>
        <taxon>Triticinae</taxon>
        <taxon>Aegilops</taxon>
    </lineage>
</organism>
<accession>A0A453L5V2</accession>
<name>A0A453L5V2_AEGTS</name>
<evidence type="ECO:0000313" key="4">
    <source>
        <dbReference type="Proteomes" id="UP000015105"/>
    </source>
</evidence>
<reference evidence="3" key="3">
    <citation type="journal article" date="2017" name="Nature">
        <title>Genome sequence of the progenitor of the wheat D genome Aegilops tauschii.</title>
        <authorList>
            <person name="Luo M.C."/>
            <person name="Gu Y.Q."/>
            <person name="Puiu D."/>
            <person name="Wang H."/>
            <person name="Twardziok S.O."/>
            <person name="Deal K.R."/>
            <person name="Huo N."/>
            <person name="Zhu T."/>
            <person name="Wang L."/>
            <person name="Wang Y."/>
            <person name="McGuire P.E."/>
            <person name="Liu S."/>
            <person name="Long H."/>
            <person name="Ramasamy R.K."/>
            <person name="Rodriguez J.C."/>
            <person name="Van S.L."/>
            <person name="Yuan L."/>
            <person name="Wang Z."/>
            <person name="Xia Z."/>
            <person name="Xiao L."/>
            <person name="Anderson O.D."/>
            <person name="Ouyang S."/>
            <person name="Liang Y."/>
            <person name="Zimin A.V."/>
            <person name="Pertea G."/>
            <person name="Qi P."/>
            <person name="Bennetzen J.L."/>
            <person name="Dai X."/>
            <person name="Dawson M.W."/>
            <person name="Muller H.G."/>
            <person name="Kugler K."/>
            <person name="Rivarola-Duarte L."/>
            <person name="Spannagl M."/>
            <person name="Mayer K.F.X."/>
            <person name="Lu F.H."/>
            <person name="Bevan M.W."/>
            <person name="Leroy P."/>
            <person name="Li P."/>
            <person name="You F.M."/>
            <person name="Sun Q."/>
            <person name="Liu Z."/>
            <person name="Lyons E."/>
            <person name="Wicker T."/>
            <person name="Salzberg S.L."/>
            <person name="Devos K.M."/>
            <person name="Dvorak J."/>
        </authorList>
    </citation>
    <scope>NUCLEOTIDE SEQUENCE [LARGE SCALE GENOMIC DNA]</scope>
    <source>
        <strain evidence="3">cv. AL8/78</strain>
    </source>
</reference>
<reference evidence="4" key="2">
    <citation type="journal article" date="2017" name="Nat. Plants">
        <title>The Aegilops tauschii genome reveals multiple impacts of transposons.</title>
        <authorList>
            <person name="Zhao G."/>
            <person name="Zou C."/>
            <person name="Li K."/>
            <person name="Wang K."/>
            <person name="Li T."/>
            <person name="Gao L."/>
            <person name="Zhang X."/>
            <person name="Wang H."/>
            <person name="Yang Z."/>
            <person name="Liu X."/>
            <person name="Jiang W."/>
            <person name="Mao L."/>
            <person name="Kong X."/>
            <person name="Jiao Y."/>
            <person name="Jia J."/>
        </authorList>
    </citation>
    <scope>NUCLEOTIDE SEQUENCE [LARGE SCALE GENOMIC DNA]</scope>
    <source>
        <strain evidence="4">cv. AL8/78</strain>
    </source>
</reference>
<feature type="signal peptide" evidence="2">
    <location>
        <begin position="1"/>
        <end position="19"/>
    </location>
</feature>
<sequence>MKCVWLVWILPTSQHVWEAMRETWTLPNNSDLMITYLGIPLTIRRPAAAQLQPLVDGIAGRLPAWKAGLMSKPGRLALVKSVLGAIPVTSYSPLHRQKRLCAKLRRSSAASYGPAARRLTAVTVMSTGDASAGPSRSVVSESRTSSALASP</sequence>
<reference evidence="3" key="5">
    <citation type="journal article" date="2021" name="G3 (Bethesda)">
        <title>Aegilops tauschii genome assembly Aet v5.0 features greater sequence contiguity and improved annotation.</title>
        <authorList>
            <person name="Wang L."/>
            <person name="Zhu T."/>
            <person name="Rodriguez J.C."/>
            <person name="Deal K.R."/>
            <person name="Dubcovsky J."/>
            <person name="McGuire P.E."/>
            <person name="Lux T."/>
            <person name="Spannagl M."/>
            <person name="Mayer K.F.X."/>
            <person name="Baldrich P."/>
            <person name="Meyers B.C."/>
            <person name="Huo N."/>
            <person name="Gu Y.Q."/>
            <person name="Zhou H."/>
            <person name="Devos K.M."/>
            <person name="Bennetzen J.L."/>
            <person name="Unver T."/>
            <person name="Budak H."/>
            <person name="Gulick P.J."/>
            <person name="Galiba G."/>
            <person name="Kalapos B."/>
            <person name="Nelson D.R."/>
            <person name="Li P."/>
            <person name="You F.M."/>
            <person name="Luo M.C."/>
            <person name="Dvorak J."/>
        </authorList>
    </citation>
    <scope>NUCLEOTIDE SEQUENCE [LARGE SCALE GENOMIC DNA]</scope>
    <source>
        <strain evidence="3">cv. AL8/78</strain>
    </source>
</reference>
<dbReference type="PANTHER" id="PTHR33116:SF78">
    <property type="entry name" value="OS12G0587133 PROTEIN"/>
    <property type="match status" value="1"/>
</dbReference>
<feature type="chain" id="PRO_5019450794" description="Reverse transcriptase zinc-binding domain-containing protein" evidence="2">
    <location>
        <begin position="20"/>
        <end position="151"/>
    </location>
</feature>
<dbReference type="PANTHER" id="PTHR33116">
    <property type="entry name" value="REVERSE TRANSCRIPTASE ZINC-BINDING DOMAIN-CONTAINING PROTEIN-RELATED-RELATED"/>
    <property type="match status" value="1"/>
</dbReference>